<keyword evidence="7" id="KW-1185">Reference proteome</keyword>
<dbReference type="PROSITE" id="PS51071">
    <property type="entry name" value="HTH_RPIR"/>
    <property type="match status" value="1"/>
</dbReference>
<evidence type="ECO:0000313" key="6">
    <source>
        <dbReference type="EMBL" id="SDG53181.1"/>
    </source>
</evidence>
<dbReference type="EMBL" id="FNCS01000003">
    <property type="protein sequence ID" value="SDG53181.1"/>
    <property type="molecule type" value="Genomic_DNA"/>
</dbReference>
<dbReference type="Pfam" id="PF01418">
    <property type="entry name" value="HTH_6"/>
    <property type="match status" value="1"/>
</dbReference>
<dbReference type="InterPro" id="IPR035472">
    <property type="entry name" value="RpiR-like_SIS"/>
</dbReference>
<dbReference type="SUPFAM" id="SSF46689">
    <property type="entry name" value="Homeodomain-like"/>
    <property type="match status" value="1"/>
</dbReference>
<proteinExistence type="predicted"/>
<dbReference type="PANTHER" id="PTHR30514">
    <property type="entry name" value="GLUCOKINASE"/>
    <property type="match status" value="1"/>
</dbReference>
<evidence type="ECO:0000256" key="1">
    <source>
        <dbReference type="ARBA" id="ARBA00023015"/>
    </source>
</evidence>
<dbReference type="SUPFAM" id="SSF53697">
    <property type="entry name" value="SIS domain"/>
    <property type="match status" value="1"/>
</dbReference>
<dbReference type="PROSITE" id="PS51464">
    <property type="entry name" value="SIS"/>
    <property type="match status" value="1"/>
</dbReference>
<dbReference type="GO" id="GO:1901135">
    <property type="term" value="P:carbohydrate derivative metabolic process"/>
    <property type="evidence" value="ECO:0007669"/>
    <property type="project" value="InterPro"/>
</dbReference>
<keyword evidence="3" id="KW-0804">Transcription</keyword>
<dbReference type="AlphaFoldDB" id="A0A1G7V103"/>
<feature type="domain" description="SIS" evidence="5">
    <location>
        <begin position="123"/>
        <end position="261"/>
    </location>
</feature>
<evidence type="ECO:0000259" key="4">
    <source>
        <dbReference type="PROSITE" id="PS51071"/>
    </source>
</evidence>
<dbReference type="InterPro" id="IPR009057">
    <property type="entry name" value="Homeodomain-like_sf"/>
</dbReference>
<dbReference type="Gene3D" id="1.10.10.10">
    <property type="entry name" value="Winged helix-like DNA-binding domain superfamily/Winged helix DNA-binding domain"/>
    <property type="match status" value="1"/>
</dbReference>
<dbReference type="Gene3D" id="3.40.50.10490">
    <property type="entry name" value="Glucose-6-phosphate isomerase like protein, domain 1"/>
    <property type="match status" value="1"/>
</dbReference>
<dbReference type="GO" id="GO:0003677">
    <property type="term" value="F:DNA binding"/>
    <property type="evidence" value="ECO:0007669"/>
    <property type="project" value="UniProtKB-KW"/>
</dbReference>
<evidence type="ECO:0000256" key="3">
    <source>
        <dbReference type="ARBA" id="ARBA00023163"/>
    </source>
</evidence>
<dbReference type="CDD" id="cd05013">
    <property type="entry name" value="SIS_RpiR"/>
    <property type="match status" value="1"/>
</dbReference>
<dbReference type="InterPro" id="IPR001347">
    <property type="entry name" value="SIS_dom"/>
</dbReference>
<dbReference type="STRING" id="440168.SAMN04487974_103398"/>
<reference evidence="6 7" key="1">
    <citation type="submission" date="2016-10" db="EMBL/GenBank/DDBJ databases">
        <authorList>
            <person name="de Groot N.N."/>
        </authorList>
    </citation>
    <scope>NUCLEOTIDE SEQUENCE [LARGE SCALE GENOMIC DNA]</scope>
    <source>
        <strain evidence="6 7">CGMCC 1.10267</strain>
    </source>
</reference>
<dbReference type="Proteomes" id="UP000199495">
    <property type="component" value="Unassembled WGS sequence"/>
</dbReference>
<dbReference type="OrthoDB" id="3574600at2"/>
<protein>
    <submittedName>
        <fullName evidence="6">Transcriptional regulator, RpiR family</fullName>
    </submittedName>
</protein>
<organism evidence="6 7">
    <name type="scientific">Pelagibacterium luteolum</name>
    <dbReference type="NCBI Taxonomy" id="440168"/>
    <lineage>
        <taxon>Bacteria</taxon>
        <taxon>Pseudomonadati</taxon>
        <taxon>Pseudomonadota</taxon>
        <taxon>Alphaproteobacteria</taxon>
        <taxon>Hyphomicrobiales</taxon>
        <taxon>Devosiaceae</taxon>
        <taxon>Pelagibacterium</taxon>
    </lineage>
</organism>
<evidence type="ECO:0000313" key="7">
    <source>
        <dbReference type="Proteomes" id="UP000199495"/>
    </source>
</evidence>
<dbReference type="GO" id="GO:0097367">
    <property type="term" value="F:carbohydrate derivative binding"/>
    <property type="evidence" value="ECO:0007669"/>
    <property type="project" value="InterPro"/>
</dbReference>
<sequence>MSLLERVQSVAESLTRAEHLLVREVIAKPRDVALGTASSLAHRIGVHEATASRLAKKLGFESYAGFRDAIRDEFIVKTDPALRVRNTLEAAQGGDLLSELIAREIEALGALPRYLDAERIDSAAQTLIKARRIFIFARGNAVTLAVMLERRLLRMGRDVEMLSGDGRDLAEQVLRLGEGDALIAFAFRRQPRHLGALLERARTVGAQSMAISGSLGPALAPAPDILLSAPRSGSNDGFQTLTVPMAITNALILTMAQKDQAQTLERLEALGELINDFESR</sequence>
<feature type="domain" description="HTH rpiR-type" evidence="4">
    <location>
        <begin position="1"/>
        <end position="77"/>
    </location>
</feature>
<dbReference type="Pfam" id="PF01380">
    <property type="entry name" value="SIS"/>
    <property type="match status" value="1"/>
</dbReference>
<evidence type="ECO:0000259" key="5">
    <source>
        <dbReference type="PROSITE" id="PS51464"/>
    </source>
</evidence>
<name>A0A1G7V103_9HYPH</name>
<dbReference type="RefSeq" id="WP_090594662.1">
    <property type="nucleotide sequence ID" value="NZ_FNCS01000003.1"/>
</dbReference>
<gene>
    <name evidence="6" type="ORF">SAMN04487974_103398</name>
</gene>
<evidence type="ECO:0000256" key="2">
    <source>
        <dbReference type="ARBA" id="ARBA00023125"/>
    </source>
</evidence>
<dbReference type="InterPro" id="IPR047640">
    <property type="entry name" value="RpiR-like"/>
</dbReference>
<dbReference type="InterPro" id="IPR046348">
    <property type="entry name" value="SIS_dom_sf"/>
</dbReference>
<dbReference type="GO" id="GO:0003700">
    <property type="term" value="F:DNA-binding transcription factor activity"/>
    <property type="evidence" value="ECO:0007669"/>
    <property type="project" value="InterPro"/>
</dbReference>
<accession>A0A1G7V103</accession>
<keyword evidence="1" id="KW-0805">Transcription regulation</keyword>
<dbReference type="PANTHER" id="PTHR30514:SF18">
    <property type="entry name" value="RPIR-FAMILY TRANSCRIPTIONAL REGULATOR"/>
    <property type="match status" value="1"/>
</dbReference>
<dbReference type="InterPro" id="IPR000281">
    <property type="entry name" value="HTH_RpiR"/>
</dbReference>
<dbReference type="InterPro" id="IPR036388">
    <property type="entry name" value="WH-like_DNA-bd_sf"/>
</dbReference>
<keyword evidence="2" id="KW-0238">DNA-binding</keyword>